<gene>
    <name evidence="1" type="ORF">Q3C12_03605</name>
</gene>
<organism evidence="1 2">
    <name type="scientific">Paenibacillus ehimensis</name>
    <dbReference type="NCBI Taxonomy" id="79264"/>
    <lineage>
        <taxon>Bacteria</taxon>
        <taxon>Bacillati</taxon>
        <taxon>Bacillota</taxon>
        <taxon>Bacilli</taxon>
        <taxon>Bacillales</taxon>
        <taxon>Paenibacillaceae</taxon>
        <taxon>Paenibacillus</taxon>
    </lineage>
</organism>
<keyword evidence="2" id="KW-1185">Reference proteome</keyword>
<evidence type="ECO:0000313" key="2">
    <source>
        <dbReference type="Proteomes" id="UP001168883"/>
    </source>
</evidence>
<evidence type="ECO:0000313" key="1">
    <source>
        <dbReference type="EMBL" id="MDO3676076.1"/>
    </source>
</evidence>
<proteinExistence type="predicted"/>
<sequence length="66" mass="7824">MMILLEKIVFAKSHSAQARIGIDQYRLQPPRRFNHTQSTLRIDVYRSLILGTTVYFVLLVNKCRRF</sequence>
<accession>A0ABT8V3R0</accession>
<dbReference type="EMBL" id="JAUMKJ010000003">
    <property type="protein sequence ID" value="MDO3676076.1"/>
    <property type="molecule type" value="Genomic_DNA"/>
</dbReference>
<dbReference type="Proteomes" id="UP001168883">
    <property type="component" value="Unassembled WGS sequence"/>
</dbReference>
<comment type="caution">
    <text evidence="1">The sequence shown here is derived from an EMBL/GenBank/DDBJ whole genome shotgun (WGS) entry which is preliminary data.</text>
</comment>
<name>A0ABT8V3R0_9BACL</name>
<protein>
    <submittedName>
        <fullName evidence="1">Uncharacterized protein</fullName>
    </submittedName>
</protein>
<reference evidence="1" key="1">
    <citation type="submission" date="2023-07" db="EMBL/GenBank/DDBJ databases">
        <authorList>
            <person name="Aktuganov G."/>
            <person name="Boyko T."/>
            <person name="Delegan Y."/>
            <person name="Galimzianova N."/>
            <person name="Gilvanova E."/>
            <person name="Korobov V."/>
            <person name="Kuzmina L."/>
            <person name="Melentiev A."/>
            <person name="Milman P."/>
            <person name="Ryabova A."/>
            <person name="Stupak E."/>
            <person name="Yasakov T."/>
            <person name="Zharikova N."/>
            <person name="Zhurenko E."/>
        </authorList>
    </citation>
    <scope>NUCLEOTIDE SEQUENCE</scope>
    <source>
        <strain evidence="1">IB-739</strain>
    </source>
</reference>
<dbReference type="RefSeq" id="WP_302877254.1">
    <property type="nucleotide sequence ID" value="NZ_JAUMKJ010000003.1"/>
</dbReference>